<sequence>ETVLKGLSYEACLIYLDDIIIVGKSFEEHLENLRKVLQKLKEANLKLCPAKCKLFRQEVTFLGHVISAEGVLTDSEKVSAVKDWRRPENVHQLRSFLGLCTYSRRFVKDFSSIARPLHKLTESKQKFVRTKECEDALKNLKEALTPAPILTYTQLDRPFIFDTDERILYIDIHSIYGYSTMVIPRPTKTEGLVMKLELSSLR</sequence>
<dbReference type="Pfam" id="PF00078">
    <property type="entry name" value="RVT_1"/>
    <property type="match status" value="1"/>
</dbReference>
<dbReference type="SUPFAM" id="SSF56672">
    <property type="entry name" value="DNA/RNA polymerases"/>
    <property type="match status" value="1"/>
</dbReference>
<organism evidence="3 4">
    <name type="scientific">Stegodyphus mimosarum</name>
    <name type="common">African social velvet spider</name>
    <dbReference type="NCBI Taxonomy" id="407821"/>
    <lineage>
        <taxon>Eukaryota</taxon>
        <taxon>Metazoa</taxon>
        <taxon>Ecdysozoa</taxon>
        <taxon>Arthropoda</taxon>
        <taxon>Chelicerata</taxon>
        <taxon>Arachnida</taxon>
        <taxon>Araneae</taxon>
        <taxon>Araneomorphae</taxon>
        <taxon>Entelegynae</taxon>
        <taxon>Eresoidea</taxon>
        <taxon>Eresidae</taxon>
        <taxon>Stegodyphus</taxon>
    </lineage>
</organism>
<dbReference type="PROSITE" id="PS50878">
    <property type="entry name" value="RT_POL"/>
    <property type="match status" value="1"/>
</dbReference>
<dbReference type="EC" id="2.7.7.49" evidence="1"/>
<reference evidence="3 4" key="1">
    <citation type="submission" date="2013-11" db="EMBL/GenBank/DDBJ databases">
        <title>Genome sequencing of Stegodyphus mimosarum.</title>
        <authorList>
            <person name="Bechsgaard J."/>
        </authorList>
    </citation>
    <scope>NUCLEOTIDE SEQUENCE [LARGE SCALE GENOMIC DNA]</scope>
</reference>
<feature type="non-terminal residue" evidence="3">
    <location>
        <position position="1"/>
    </location>
</feature>
<dbReference type="OrthoDB" id="6430019at2759"/>
<dbReference type="Proteomes" id="UP000054359">
    <property type="component" value="Unassembled WGS sequence"/>
</dbReference>
<evidence type="ECO:0000313" key="3">
    <source>
        <dbReference type="EMBL" id="KFM63976.1"/>
    </source>
</evidence>
<feature type="domain" description="Reverse transcriptase" evidence="2">
    <location>
        <begin position="1"/>
        <end position="66"/>
    </location>
</feature>
<dbReference type="FunFam" id="3.30.70.270:FF:000003">
    <property type="entry name" value="Transposon Ty3-G Gag-Pol polyprotein"/>
    <property type="match status" value="1"/>
</dbReference>
<accession>A0A087TFT7</accession>
<protein>
    <recommendedName>
        <fullName evidence="1">RNA-directed DNA polymerase</fullName>
        <ecNumber evidence="1">2.7.7.49</ecNumber>
    </recommendedName>
</protein>
<feature type="non-terminal residue" evidence="3">
    <location>
        <position position="202"/>
    </location>
</feature>
<dbReference type="STRING" id="407821.A0A087TFT7"/>
<dbReference type="FunFam" id="3.30.70.270:FF:000020">
    <property type="entry name" value="Transposon Tf2-6 polyprotein-like Protein"/>
    <property type="match status" value="1"/>
</dbReference>
<evidence type="ECO:0000313" key="4">
    <source>
        <dbReference type="Proteomes" id="UP000054359"/>
    </source>
</evidence>
<dbReference type="InterPro" id="IPR043502">
    <property type="entry name" value="DNA/RNA_pol_sf"/>
</dbReference>
<gene>
    <name evidence="3" type="ORF">X975_10717</name>
</gene>
<dbReference type="InterPro" id="IPR000477">
    <property type="entry name" value="RT_dom"/>
</dbReference>
<dbReference type="GO" id="GO:0003964">
    <property type="term" value="F:RNA-directed DNA polymerase activity"/>
    <property type="evidence" value="ECO:0007669"/>
    <property type="project" value="UniProtKB-EC"/>
</dbReference>
<dbReference type="PANTHER" id="PTHR33064:SF37">
    <property type="entry name" value="RIBONUCLEASE H"/>
    <property type="match status" value="1"/>
</dbReference>
<dbReference type="AlphaFoldDB" id="A0A087TFT7"/>
<evidence type="ECO:0000256" key="1">
    <source>
        <dbReference type="ARBA" id="ARBA00012493"/>
    </source>
</evidence>
<dbReference type="InterPro" id="IPR051320">
    <property type="entry name" value="Viral_Replic_Matur_Polypro"/>
</dbReference>
<dbReference type="InterPro" id="IPR043128">
    <property type="entry name" value="Rev_trsase/Diguanyl_cyclase"/>
</dbReference>
<evidence type="ECO:0000259" key="2">
    <source>
        <dbReference type="PROSITE" id="PS50878"/>
    </source>
</evidence>
<dbReference type="Gene3D" id="3.30.70.270">
    <property type="match status" value="2"/>
</dbReference>
<proteinExistence type="predicted"/>
<keyword evidence="4" id="KW-1185">Reference proteome</keyword>
<dbReference type="OMA" id="KCCFLQR"/>
<name>A0A087TFT7_STEMI</name>
<dbReference type="PANTHER" id="PTHR33064">
    <property type="entry name" value="POL PROTEIN"/>
    <property type="match status" value="1"/>
</dbReference>
<dbReference type="EMBL" id="KK115024">
    <property type="protein sequence ID" value="KFM63976.1"/>
    <property type="molecule type" value="Genomic_DNA"/>
</dbReference>